<evidence type="ECO:0008006" key="4">
    <source>
        <dbReference type="Google" id="ProtNLM"/>
    </source>
</evidence>
<sequence>MQDINQHINQHVDPGMKARVIFFWTLAGVPLAWGVWQTGIKVMAMFA</sequence>
<keyword evidence="1" id="KW-0472">Membrane</keyword>
<evidence type="ECO:0000313" key="3">
    <source>
        <dbReference type="Proteomes" id="UP000650424"/>
    </source>
</evidence>
<keyword evidence="1" id="KW-0812">Transmembrane</keyword>
<comment type="caution">
    <text evidence="2">The sequence shown here is derived from an EMBL/GenBank/DDBJ whole genome shotgun (WGS) entry which is preliminary data.</text>
</comment>
<keyword evidence="1" id="KW-1133">Transmembrane helix</keyword>
<reference evidence="2 3" key="1">
    <citation type="submission" date="2020-08" db="EMBL/GenBank/DDBJ databases">
        <title>Novel species isolated from subtropical streams in China.</title>
        <authorList>
            <person name="Lu H."/>
        </authorList>
    </citation>
    <scope>NUCLEOTIDE SEQUENCE [LARGE SCALE GENOMIC DNA]</scope>
    <source>
        <strain evidence="2 3">CY18W</strain>
    </source>
</reference>
<organism evidence="2 3">
    <name type="scientific">Undibacterium hunanense</name>
    <dbReference type="NCBI Taxonomy" id="2762292"/>
    <lineage>
        <taxon>Bacteria</taxon>
        <taxon>Pseudomonadati</taxon>
        <taxon>Pseudomonadota</taxon>
        <taxon>Betaproteobacteria</taxon>
        <taxon>Burkholderiales</taxon>
        <taxon>Oxalobacteraceae</taxon>
        <taxon>Undibacterium</taxon>
    </lineage>
</organism>
<proteinExistence type="predicted"/>
<feature type="transmembrane region" description="Helical" evidence="1">
    <location>
        <begin position="20"/>
        <end position="36"/>
    </location>
</feature>
<protein>
    <recommendedName>
        <fullName evidence="4">Oxalate:formate antiporter</fullName>
    </recommendedName>
</protein>
<evidence type="ECO:0000256" key="1">
    <source>
        <dbReference type="SAM" id="Phobius"/>
    </source>
</evidence>
<evidence type="ECO:0000313" key="2">
    <source>
        <dbReference type="EMBL" id="MBC3918358.1"/>
    </source>
</evidence>
<dbReference type="EMBL" id="JACOGF010000005">
    <property type="protein sequence ID" value="MBC3918358.1"/>
    <property type="molecule type" value="Genomic_DNA"/>
</dbReference>
<accession>A0ABR6ZR37</accession>
<name>A0ABR6ZR37_9BURK</name>
<keyword evidence="3" id="KW-1185">Reference proteome</keyword>
<dbReference type="Proteomes" id="UP000650424">
    <property type="component" value="Unassembled WGS sequence"/>
</dbReference>
<gene>
    <name evidence="2" type="ORF">H8L32_12775</name>
</gene>
<dbReference type="RefSeq" id="WP_186947642.1">
    <property type="nucleotide sequence ID" value="NZ_JACOGF010000005.1"/>
</dbReference>